<gene>
    <name evidence="1" type="ORF">COT52_00390</name>
</gene>
<dbReference type="Proteomes" id="UP000231414">
    <property type="component" value="Unassembled WGS sequence"/>
</dbReference>
<dbReference type="CDD" id="cd16377">
    <property type="entry name" value="23S_rRNA_IVP_like"/>
    <property type="match status" value="1"/>
</dbReference>
<dbReference type="Gene3D" id="1.20.1440.60">
    <property type="entry name" value="23S rRNA-intervening sequence"/>
    <property type="match status" value="1"/>
</dbReference>
<dbReference type="NCBIfam" id="TIGR02436">
    <property type="entry name" value="four helix bundle protein"/>
    <property type="match status" value="1"/>
</dbReference>
<dbReference type="EMBL" id="PEYW01000006">
    <property type="protein sequence ID" value="PIS21072.1"/>
    <property type="molecule type" value="Genomic_DNA"/>
</dbReference>
<dbReference type="SUPFAM" id="SSF158446">
    <property type="entry name" value="IVS-encoded protein-like"/>
    <property type="match status" value="1"/>
</dbReference>
<dbReference type="PANTHER" id="PTHR38471">
    <property type="entry name" value="FOUR HELIX BUNDLE PROTEIN"/>
    <property type="match status" value="1"/>
</dbReference>
<protein>
    <recommendedName>
        <fullName evidence="3">Four helix bundle protein</fullName>
    </recommendedName>
</protein>
<sequence length="135" mass="15234">MTGIKEGKGKEGVYGYKRLLVWVRAKELVVLTYKITERFPKSETYGLTSQIRRAAVSVCVNIAEGYSRQANSKKDYLNFLNIAKGSLVELEALLDICSEILPNIVLLDMLDFRNKIKEVGFLLYKLILGVKNSIS</sequence>
<name>A0A2H0X842_UNCKA</name>
<evidence type="ECO:0008006" key="3">
    <source>
        <dbReference type="Google" id="ProtNLM"/>
    </source>
</evidence>
<reference evidence="2" key="1">
    <citation type="submission" date="2017-09" db="EMBL/GenBank/DDBJ databases">
        <title>Depth-based differentiation of microbial function through sediment-hosted aquifers and enrichment of novel symbionts in the deep terrestrial subsurface.</title>
        <authorList>
            <person name="Probst A.J."/>
            <person name="Ladd B."/>
            <person name="Jarett J.K."/>
            <person name="Geller-Mcgrath D.E."/>
            <person name="Sieber C.M.K."/>
            <person name="Emerson J.B."/>
            <person name="Anantharaman K."/>
            <person name="Thomas B.C."/>
            <person name="Malmstrom R."/>
            <person name="Stieglmeier M."/>
            <person name="Klingl A."/>
            <person name="Woyke T."/>
            <person name="Ryan C.M."/>
            <person name="Banfield J.F."/>
        </authorList>
    </citation>
    <scope>NUCLEOTIDE SEQUENCE [LARGE SCALE GENOMIC DNA]</scope>
</reference>
<comment type="caution">
    <text evidence="1">The sequence shown here is derived from an EMBL/GenBank/DDBJ whole genome shotgun (WGS) entry which is preliminary data.</text>
</comment>
<dbReference type="PANTHER" id="PTHR38471:SF2">
    <property type="entry name" value="FOUR HELIX BUNDLE PROTEIN"/>
    <property type="match status" value="1"/>
</dbReference>
<dbReference type="InterPro" id="IPR012657">
    <property type="entry name" value="23S_rRNA-intervening_sequence"/>
</dbReference>
<organism evidence="1 2">
    <name type="scientific">candidate division WWE3 bacterium CG08_land_8_20_14_0_20_43_13</name>
    <dbReference type="NCBI Taxonomy" id="1975087"/>
    <lineage>
        <taxon>Bacteria</taxon>
        <taxon>Katanobacteria</taxon>
    </lineage>
</organism>
<dbReference type="InterPro" id="IPR036583">
    <property type="entry name" value="23S_rRNA_IVS_sf"/>
</dbReference>
<dbReference type="AlphaFoldDB" id="A0A2H0X842"/>
<evidence type="ECO:0000313" key="1">
    <source>
        <dbReference type="EMBL" id="PIS21072.1"/>
    </source>
</evidence>
<dbReference type="Pfam" id="PF05635">
    <property type="entry name" value="23S_rRNA_IVP"/>
    <property type="match status" value="1"/>
</dbReference>
<evidence type="ECO:0000313" key="2">
    <source>
        <dbReference type="Proteomes" id="UP000231414"/>
    </source>
</evidence>
<accession>A0A2H0X842</accession>
<proteinExistence type="predicted"/>